<keyword evidence="1" id="KW-0732">Signal</keyword>
<feature type="chain" id="PRO_5015862473" evidence="1">
    <location>
        <begin position="29"/>
        <end position="153"/>
    </location>
</feature>
<keyword evidence="3" id="KW-1185">Reference proteome</keyword>
<comment type="caution">
    <text evidence="2">The sequence shown here is derived from an EMBL/GenBank/DDBJ whole genome shotgun (WGS) entry which is preliminary data.</text>
</comment>
<protein>
    <submittedName>
        <fullName evidence="2">Uncharacterized protein</fullName>
    </submittedName>
</protein>
<reference evidence="2 3" key="1">
    <citation type="submission" date="2018-06" db="EMBL/GenBank/DDBJ databases">
        <title>Genomic Encyclopedia of Archaeal and Bacterial Type Strains, Phase II (KMG-II): from individual species to whole genera.</title>
        <authorList>
            <person name="Goeker M."/>
        </authorList>
    </citation>
    <scope>NUCLEOTIDE SEQUENCE [LARGE SCALE GENOMIC DNA]</scope>
    <source>
        <strain evidence="2 3">DSM 6779</strain>
    </source>
</reference>
<feature type="signal peptide" evidence="1">
    <location>
        <begin position="1"/>
        <end position="28"/>
    </location>
</feature>
<dbReference type="Proteomes" id="UP000249239">
    <property type="component" value="Unassembled WGS sequence"/>
</dbReference>
<gene>
    <name evidence="2" type="ORF">LX69_01778</name>
</gene>
<evidence type="ECO:0000313" key="2">
    <source>
        <dbReference type="EMBL" id="PZX16708.1"/>
    </source>
</evidence>
<sequence>MITKKNTMKRVIISLMILLSLGSLTANAQCGEDVLKKALNEMGNGQYIKDFNIDIKSDTKEVKFSIILNSRSQYNFNIVNGSGNGENIVMELLDAGNVLFSTADGGKYITSAGIIIGKTKVYTLKFYTKGGGAGCARAVQSLVKQFTAEEMGN</sequence>
<evidence type="ECO:0000313" key="3">
    <source>
        <dbReference type="Proteomes" id="UP000249239"/>
    </source>
</evidence>
<dbReference type="AlphaFoldDB" id="A0A2W7N9I5"/>
<name>A0A2W7N9I5_9BACT</name>
<dbReference type="EMBL" id="QKZK01000012">
    <property type="protein sequence ID" value="PZX16708.1"/>
    <property type="molecule type" value="Genomic_DNA"/>
</dbReference>
<proteinExistence type="predicted"/>
<evidence type="ECO:0000256" key="1">
    <source>
        <dbReference type="SAM" id="SignalP"/>
    </source>
</evidence>
<accession>A0A2W7N9I5</accession>
<organism evidence="2 3">
    <name type="scientific">Breznakibacter xylanolyticus</name>
    <dbReference type="NCBI Taxonomy" id="990"/>
    <lineage>
        <taxon>Bacteria</taxon>
        <taxon>Pseudomonadati</taxon>
        <taxon>Bacteroidota</taxon>
        <taxon>Bacteroidia</taxon>
        <taxon>Marinilabiliales</taxon>
        <taxon>Marinilabiliaceae</taxon>
        <taxon>Breznakibacter</taxon>
    </lineage>
</organism>